<keyword evidence="2" id="KW-1185">Reference proteome</keyword>
<gene>
    <name evidence="1" type="ORF">RchiOBHm_Chr5g0067161</name>
</gene>
<sequence>MIYKYRFIRVTTFDLVDRIRNVNQIGWIFYNHHKTLQSLHQAVGFSEFIFHFMVALE</sequence>
<comment type="caution">
    <text evidence="1">The sequence shown here is derived from an EMBL/GenBank/DDBJ whole genome shotgun (WGS) entry which is preliminary data.</text>
</comment>
<dbReference type="AlphaFoldDB" id="A0A2P6QJF2"/>
<proteinExistence type="predicted"/>
<accession>A0A2P6QJF2</accession>
<dbReference type="Gramene" id="PRQ34289">
    <property type="protein sequence ID" value="PRQ34289"/>
    <property type="gene ID" value="RchiOBHm_Chr5g0067161"/>
</dbReference>
<evidence type="ECO:0000313" key="2">
    <source>
        <dbReference type="Proteomes" id="UP000238479"/>
    </source>
</evidence>
<reference evidence="1 2" key="1">
    <citation type="journal article" date="2018" name="Nat. Genet.">
        <title>The Rosa genome provides new insights in the design of modern roses.</title>
        <authorList>
            <person name="Bendahmane M."/>
        </authorList>
    </citation>
    <scope>NUCLEOTIDE SEQUENCE [LARGE SCALE GENOMIC DNA]</scope>
    <source>
        <strain evidence="2">cv. Old Blush</strain>
    </source>
</reference>
<organism evidence="1 2">
    <name type="scientific">Rosa chinensis</name>
    <name type="common">China rose</name>
    <dbReference type="NCBI Taxonomy" id="74649"/>
    <lineage>
        <taxon>Eukaryota</taxon>
        <taxon>Viridiplantae</taxon>
        <taxon>Streptophyta</taxon>
        <taxon>Embryophyta</taxon>
        <taxon>Tracheophyta</taxon>
        <taxon>Spermatophyta</taxon>
        <taxon>Magnoliopsida</taxon>
        <taxon>eudicotyledons</taxon>
        <taxon>Gunneridae</taxon>
        <taxon>Pentapetalae</taxon>
        <taxon>rosids</taxon>
        <taxon>fabids</taxon>
        <taxon>Rosales</taxon>
        <taxon>Rosaceae</taxon>
        <taxon>Rosoideae</taxon>
        <taxon>Rosoideae incertae sedis</taxon>
        <taxon>Rosa</taxon>
    </lineage>
</organism>
<dbReference type="Proteomes" id="UP000238479">
    <property type="component" value="Chromosome 5"/>
</dbReference>
<protein>
    <submittedName>
        <fullName evidence="1">Uncharacterized protein</fullName>
    </submittedName>
</protein>
<name>A0A2P6QJF2_ROSCH</name>
<dbReference type="EMBL" id="PDCK01000043">
    <property type="protein sequence ID" value="PRQ34289.1"/>
    <property type="molecule type" value="Genomic_DNA"/>
</dbReference>
<evidence type="ECO:0000313" key="1">
    <source>
        <dbReference type="EMBL" id="PRQ34289.1"/>
    </source>
</evidence>